<name>A0A1E3WG49_9HYPH</name>
<gene>
    <name evidence="2" type="ORF">AUC71_06325</name>
</gene>
<keyword evidence="3" id="KW-1185">Reference proteome</keyword>
<proteinExistence type="predicted"/>
<evidence type="ECO:0000313" key="2">
    <source>
        <dbReference type="EMBL" id="ODS04017.1"/>
    </source>
</evidence>
<organism evidence="2 3">
    <name type="scientific">Methyloceanibacter marginalis</name>
    <dbReference type="NCBI Taxonomy" id="1774971"/>
    <lineage>
        <taxon>Bacteria</taxon>
        <taxon>Pseudomonadati</taxon>
        <taxon>Pseudomonadota</taxon>
        <taxon>Alphaproteobacteria</taxon>
        <taxon>Hyphomicrobiales</taxon>
        <taxon>Hyphomicrobiaceae</taxon>
        <taxon>Methyloceanibacter</taxon>
    </lineage>
</organism>
<dbReference type="Proteomes" id="UP000095042">
    <property type="component" value="Unassembled WGS sequence"/>
</dbReference>
<feature type="compositionally biased region" description="Low complexity" evidence="1">
    <location>
        <begin position="196"/>
        <end position="210"/>
    </location>
</feature>
<dbReference type="AlphaFoldDB" id="A0A1E3WG49"/>
<feature type="region of interest" description="Disordered" evidence="1">
    <location>
        <begin position="186"/>
        <end position="236"/>
    </location>
</feature>
<dbReference type="EMBL" id="LPWD01000025">
    <property type="protein sequence ID" value="ODS04017.1"/>
    <property type="molecule type" value="Genomic_DNA"/>
</dbReference>
<dbReference type="RefSeq" id="WP_069622770.1">
    <property type="nucleotide sequence ID" value="NZ_LPWD01000025.1"/>
</dbReference>
<comment type="caution">
    <text evidence="2">The sequence shown here is derived from an EMBL/GenBank/DDBJ whole genome shotgun (WGS) entry which is preliminary data.</text>
</comment>
<evidence type="ECO:0000256" key="1">
    <source>
        <dbReference type="SAM" id="MobiDB-lite"/>
    </source>
</evidence>
<sequence length="236" mass="24644">MIHIDKPSLSVCAFGAGAAHAAVLALVLPVMITLPAPDDTAQGTVAIQVIVRSTPPPFVQAAMLPQAAIVEGEGDIDEAGWAMPETEEITGALPEIPERTAVVEEAPLMEQAALSEPVEAAQPMEAAALVAAPEAALVEDAPAPAIEEDVELSTVASIETGEPDFMPDVVPRPSRKPKLVVVEELKGEPAPEPRQRVAAPVRARATTARPAPKPFKGLLGGTRATPMEEFPFRAGR</sequence>
<reference evidence="2 3" key="1">
    <citation type="journal article" date="2016" name="Environ. Microbiol.">
        <title>New Methyloceanibacter diversity from North Sea sediments includes methanotroph containing solely the soluble methane monooxygenase.</title>
        <authorList>
            <person name="Vekeman B."/>
            <person name="Kerckhof F.M."/>
            <person name="Cremers G."/>
            <person name="de Vos P."/>
            <person name="Vandamme P."/>
            <person name="Boon N."/>
            <person name="Op den Camp H.J."/>
            <person name="Heylen K."/>
        </authorList>
    </citation>
    <scope>NUCLEOTIDE SEQUENCE [LARGE SCALE GENOMIC DNA]</scope>
    <source>
        <strain evidence="2 3">R-67177</strain>
    </source>
</reference>
<protein>
    <submittedName>
        <fullName evidence="2">Uncharacterized protein</fullName>
    </submittedName>
</protein>
<feature type="compositionally biased region" description="Basic and acidic residues" evidence="1">
    <location>
        <begin position="186"/>
        <end position="195"/>
    </location>
</feature>
<evidence type="ECO:0000313" key="3">
    <source>
        <dbReference type="Proteomes" id="UP000095042"/>
    </source>
</evidence>
<accession>A0A1E3WG49</accession>